<feature type="transmembrane region" description="Helical" evidence="5">
    <location>
        <begin position="174"/>
        <end position="194"/>
    </location>
</feature>
<evidence type="ECO:0000256" key="1">
    <source>
        <dbReference type="ARBA" id="ARBA00004141"/>
    </source>
</evidence>
<dbReference type="Pfam" id="PF01699">
    <property type="entry name" value="Na_Ca_ex"/>
    <property type="match status" value="2"/>
</dbReference>
<evidence type="ECO:0000259" key="6">
    <source>
        <dbReference type="Pfam" id="PF01699"/>
    </source>
</evidence>
<dbReference type="EMBL" id="AP023086">
    <property type="protein sequence ID" value="BCD97585.1"/>
    <property type="molecule type" value="Genomic_DNA"/>
</dbReference>
<dbReference type="GO" id="GO:0005886">
    <property type="term" value="C:plasma membrane"/>
    <property type="evidence" value="ECO:0007669"/>
    <property type="project" value="TreeGrafter"/>
</dbReference>
<evidence type="ECO:0000313" key="8">
    <source>
        <dbReference type="Proteomes" id="UP001320119"/>
    </source>
</evidence>
<protein>
    <submittedName>
        <fullName evidence="7">Cation:H+ antiporter</fullName>
    </submittedName>
</protein>
<evidence type="ECO:0000313" key="7">
    <source>
        <dbReference type="EMBL" id="BCD97585.1"/>
    </source>
</evidence>
<dbReference type="AlphaFoldDB" id="A0AAN1WH97"/>
<dbReference type="Gene3D" id="1.20.1420.30">
    <property type="entry name" value="NCX, central ion-binding region"/>
    <property type="match status" value="2"/>
</dbReference>
<accession>A0AAN1WH97</accession>
<feature type="transmembrane region" description="Helical" evidence="5">
    <location>
        <begin position="129"/>
        <end position="147"/>
    </location>
</feature>
<dbReference type="PANTHER" id="PTHR10846:SF8">
    <property type="entry name" value="INNER MEMBRANE PROTEIN YRBG"/>
    <property type="match status" value="1"/>
</dbReference>
<proteinExistence type="predicted"/>
<evidence type="ECO:0000256" key="2">
    <source>
        <dbReference type="ARBA" id="ARBA00022692"/>
    </source>
</evidence>
<dbReference type="KEGG" id="marq:MARGE09_P1786"/>
<feature type="transmembrane region" description="Helical" evidence="5">
    <location>
        <begin position="200"/>
        <end position="218"/>
    </location>
</feature>
<evidence type="ECO:0000256" key="4">
    <source>
        <dbReference type="ARBA" id="ARBA00023136"/>
    </source>
</evidence>
<dbReference type="Proteomes" id="UP001320119">
    <property type="component" value="Chromosome"/>
</dbReference>
<reference evidence="7 8" key="1">
    <citation type="journal article" date="2022" name="IScience">
        <title>An ultrasensitive nanofiber-based assay for enzymatic hydrolysis and deep-sea microbial degradation of cellulose.</title>
        <authorList>
            <person name="Tsudome M."/>
            <person name="Tachioka M."/>
            <person name="Miyazaki M."/>
            <person name="Uchimura K."/>
            <person name="Tsuda M."/>
            <person name="Takaki Y."/>
            <person name="Deguchi S."/>
        </authorList>
    </citation>
    <scope>NUCLEOTIDE SEQUENCE [LARGE SCALE GENOMIC DNA]</scope>
    <source>
        <strain evidence="7 8">GE09</strain>
    </source>
</reference>
<keyword evidence="8" id="KW-1185">Reference proteome</keyword>
<dbReference type="GO" id="GO:0006874">
    <property type="term" value="P:intracellular calcium ion homeostasis"/>
    <property type="evidence" value="ECO:0007669"/>
    <property type="project" value="TreeGrafter"/>
</dbReference>
<feature type="domain" description="Sodium/calcium exchanger membrane region" evidence="6">
    <location>
        <begin position="174"/>
        <end position="324"/>
    </location>
</feature>
<dbReference type="GO" id="GO:0005262">
    <property type="term" value="F:calcium channel activity"/>
    <property type="evidence" value="ECO:0007669"/>
    <property type="project" value="TreeGrafter"/>
</dbReference>
<sequence>MPELLPAALAILAGFVGLVWSADRFVGASAAIAKLAGLSPLIIGLTIVSLGTSAPEVMVSLSAALRGAGDLAVGNALGSNLANIGMVLGATALIARLPIQKHLLTCELPVLLLVTAAAGFVLYDAKLTWVDGVILAGLLIPVMLFIIRAKTRDLTPGEVVAEEEEIPDMSKGQAWLWFVIGLAVLIGSAELLVFGAETTALAFGVSPLIVGLTVIAIGTSLPELAASVMSALKGHHDIALGNIIGSNIFNLLAVMAVPGLIQTTQIDPAAFSRDYASMAGLTLLLALGMAAAFLFRADKSKAGIGWPFGLSMLGLYAGYYVILYQTTAQ</sequence>
<feature type="transmembrane region" description="Helical" evidence="5">
    <location>
        <begin position="239"/>
        <end position="263"/>
    </location>
</feature>
<feature type="transmembrane region" description="Helical" evidence="5">
    <location>
        <begin position="275"/>
        <end position="295"/>
    </location>
</feature>
<dbReference type="InterPro" id="IPR004837">
    <property type="entry name" value="NaCa_Exmemb"/>
</dbReference>
<dbReference type="RefSeq" id="WP_236987051.1">
    <property type="nucleotide sequence ID" value="NZ_AP023086.1"/>
</dbReference>
<dbReference type="PANTHER" id="PTHR10846">
    <property type="entry name" value="SODIUM/POTASSIUM/CALCIUM EXCHANGER"/>
    <property type="match status" value="1"/>
</dbReference>
<dbReference type="InterPro" id="IPR004481">
    <property type="entry name" value="K/Na/Ca-exchanger"/>
</dbReference>
<feature type="domain" description="Sodium/calcium exchanger membrane region" evidence="6">
    <location>
        <begin position="8"/>
        <end position="147"/>
    </location>
</feature>
<dbReference type="InterPro" id="IPR044880">
    <property type="entry name" value="NCX_ion-bd_dom_sf"/>
</dbReference>
<evidence type="ECO:0000256" key="3">
    <source>
        <dbReference type="ARBA" id="ARBA00022989"/>
    </source>
</evidence>
<comment type="subcellular location">
    <subcellularLocation>
        <location evidence="1">Membrane</location>
        <topology evidence="1">Multi-pass membrane protein</topology>
    </subcellularLocation>
</comment>
<keyword evidence="4 5" id="KW-0472">Membrane</keyword>
<dbReference type="NCBIfam" id="TIGR00367">
    <property type="entry name" value="calcium/sodium antiporter"/>
    <property type="match status" value="1"/>
</dbReference>
<gene>
    <name evidence="7" type="ORF">MARGE09_P1786</name>
</gene>
<organism evidence="7 8">
    <name type="scientific">Marinagarivorans cellulosilyticus</name>
    <dbReference type="NCBI Taxonomy" id="2721545"/>
    <lineage>
        <taxon>Bacteria</taxon>
        <taxon>Pseudomonadati</taxon>
        <taxon>Pseudomonadota</taxon>
        <taxon>Gammaproteobacteria</taxon>
        <taxon>Cellvibrionales</taxon>
        <taxon>Cellvibrionaceae</taxon>
        <taxon>Marinagarivorans</taxon>
    </lineage>
</organism>
<feature type="transmembrane region" description="Helical" evidence="5">
    <location>
        <begin position="302"/>
        <end position="322"/>
    </location>
</feature>
<dbReference type="GO" id="GO:0008273">
    <property type="term" value="F:calcium, potassium:sodium antiporter activity"/>
    <property type="evidence" value="ECO:0007669"/>
    <property type="project" value="TreeGrafter"/>
</dbReference>
<feature type="transmembrane region" description="Helical" evidence="5">
    <location>
        <begin position="31"/>
        <end position="51"/>
    </location>
</feature>
<keyword evidence="2 5" id="KW-0812">Transmembrane</keyword>
<name>A0AAN1WH97_9GAMM</name>
<evidence type="ECO:0000256" key="5">
    <source>
        <dbReference type="SAM" id="Phobius"/>
    </source>
</evidence>
<keyword evidence="3 5" id="KW-1133">Transmembrane helix</keyword>
<feature type="transmembrane region" description="Helical" evidence="5">
    <location>
        <begin position="103"/>
        <end position="123"/>
    </location>
</feature>